<gene>
    <name evidence="2" type="ORF">LKE05_10145</name>
</gene>
<evidence type="ECO:0000313" key="2">
    <source>
        <dbReference type="EMBL" id="MCC2211146.1"/>
    </source>
</evidence>
<feature type="coiled-coil region" evidence="1">
    <location>
        <begin position="246"/>
        <end position="273"/>
    </location>
</feature>
<comment type="caution">
    <text evidence="2">The sequence shown here is derived from an EMBL/GenBank/DDBJ whole genome shotgun (WGS) entry which is preliminary data.</text>
</comment>
<dbReference type="AlphaFoldDB" id="A0AAE3JA65"/>
<dbReference type="Proteomes" id="UP001198242">
    <property type="component" value="Unassembled WGS sequence"/>
</dbReference>
<keyword evidence="3" id="KW-1185">Reference proteome</keyword>
<evidence type="ECO:0000313" key="3">
    <source>
        <dbReference type="Proteomes" id="UP001198242"/>
    </source>
</evidence>
<dbReference type="EMBL" id="JAJEQM010000014">
    <property type="protein sequence ID" value="MCC2211146.1"/>
    <property type="molecule type" value="Genomic_DNA"/>
</dbReference>
<accession>A0AAE3JA65</accession>
<evidence type="ECO:0000256" key="1">
    <source>
        <dbReference type="SAM" id="Coils"/>
    </source>
</evidence>
<keyword evidence="1" id="KW-0175">Coiled coil</keyword>
<organism evidence="2 3">
    <name type="scientific">Hominilimicola fabiformis</name>
    <dbReference type="NCBI Taxonomy" id="2885356"/>
    <lineage>
        <taxon>Bacteria</taxon>
        <taxon>Bacillati</taxon>
        <taxon>Bacillota</taxon>
        <taxon>Clostridia</taxon>
        <taxon>Eubacteriales</taxon>
        <taxon>Oscillospiraceae</taxon>
        <taxon>Hominilimicola</taxon>
    </lineage>
</organism>
<name>A0AAE3JA65_9FIRM</name>
<sequence>MANFIVQFPLKTEKYQEDILDKRFEIGRQIYNSLVNVTQKRYKEMIKTTKYRNLMSKLSGDKKKDKLIWKEISEIRKQYGMSEYSFHADVKKMQKHFSDNIDAFTSQKIATNLWKAYDKFFYENGEKIHYKKYGNLNSLEGKSNKTGIRFKNNMILWNGLKIPVIIDYDNYYEYQAMQSDISYCRIVRKYVRNKYKYYVQIVFKGNPPVKIDTKTGEIKHCIGQGNVGIDIGTSTIAYSSSTDVKILELADNVQNIENEKRRLLRKMDRSRRATNPNNYNEDGAIKKQGSKKVTWNKSNHYIKYQNELKELNRKQADVRKYQHECLANQIISLGDNIYVETMNFSGLAKKSTKTEKNEQGRFKKKKRFGKSIANRAPAMLLEIIDRKLSYYDKHLIKIDTWSAKASQFNHFDGTYQKKTLSQRWNDFCGIKVQRDLYSAFLIMNIASDLKSFDIDKCNERFENFYQLHNLEVDRLTGHKNLSSIAI</sequence>
<dbReference type="RefSeq" id="WP_308456760.1">
    <property type="nucleotide sequence ID" value="NZ_JAJEQM010000014.1"/>
</dbReference>
<reference evidence="2 3" key="1">
    <citation type="submission" date="2021-10" db="EMBL/GenBank/DDBJ databases">
        <title>Anaerobic single-cell dispensing facilitates the cultivation of human gut bacteria.</title>
        <authorList>
            <person name="Afrizal A."/>
        </authorList>
    </citation>
    <scope>NUCLEOTIDE SEQUENCE [LARGE SCALE GENOMIC DNA]</scope>
    <source>
        <strain evidence="2 3">CLA-AA-H232</strain>
    </source>
</reference>
<protein>
    <submittedName>
        <fullName evidence="2">Transposase</fullName>
    </submittedName>
</protein>
<proteinExistence type="predicted"/>